<feature type="compositionally biased region" description="Pro residues" evidence="4">
    <location>
        <begin position="30"/>
        <end position="40"/>
    </location>
</feature>
<dbReference type="AlphaFoldDB" id="A0A8J4DID1"/>
<reference evidence="6" key="1">
    <citation type="submission" date="2021-01" db="EMBL/GenBank/DDBJ databases">
        <title>Whole genome shotgun sequence of Spirilliplanes yamanashiensis NBRC 15828.</title>
        <authorList>
            <person name="Komaki H."/>
            <person name="Tamura T."/>
        </authorList>
    </citation>
    <scope>NUCLEOTIDE SEQUENCE</scope>
    <source>
        <strain evidence="6">NBRC 15828</strain>
    </source>
</reference>
<dbReference type="RefSeq" id="WP_203938244.1">
    <property type="nucleotide sequence ID" value="NZ_BAAAGJ010000005.1"/>
</dbReference>
<sequence length="286" mass="28066">MTLRPRPAAALPAAVLLLLAGCSGPAAAPAAPPAPPPAAPAAPSAAGHHHHAPAASAASGAPGAPGGALVVHAADQLRATLAVLLPQFEEAYPDTALAVEYGAGAEHARHILDGAPVDVFLSADAAATALVTAGHARGEPAVVARNPIVIAVPRDPAGPVGGVADLPAVRVALCADTTPCGRTARSALAAARVDVRPAAVEPGPAEALARVRTGAADAALVHRTDIVAARADVRAVDFAQANRIADEYTAVRVRTGANTAGADAFVAFLGSSLARRVLADAGLAPA</sequence>
<dbReference type="PROSITE" id="PS51257">
    <property type="entry name" value="PROKAR_LIPOPROTEIN"/>
    <property type="match status" value="1"/>
</dbReference>
<dbReference type="InterPro" id="IPR050682">
    <property type="entry name" value="ModA/WtpA"/>
</dbReference>
<proteinExistence type="inferred from homology"/>
<gene>
    <name evidence="6" type="primary">modA</name>
    <name evidence="6" type="ORF">Sya03_23190</name>
</gene>
<protein>
    <submittedName>
        <fullName evidence="6">Molybdate ABC transporter substrate-binding protein</fullName>
    </submittedName>
</protein>
<evidence type="ECO:0000256" key="1">
    <source>
        <dbReference type="ARBA" id="ARBA00009175"/>
    </source>
</evidence>
<name>A0A8J4DID1_9ACTN</name>
<dbReference type="PANTHER" id="PTHR30632">
    <property type="entry name" value="MOLYBDATE-BINDING PERIPLASMIC PROTEIN"/>
    <property type="match status" value="1"/>
</dbReference>
<evidence type="ECO:0000256" key="2">
    <source>
        <dbReference type="ARBA" id="ARBA00022723"/>
    </source>
</evidence>
<feature type="signal peptide" evidence="5">
    <location>
        <begin position="1"/>
        <end position="28"/>
    </location>
</feature>
<keyword evidence="2" id="KW-0479">Metal-binding</keyword>
<evidence type="ECO:0000256" key="5">
    <source>
        <dbReference type="SAM" id="SignalP"/>
    </source>
</evidence>
<evidence type="ECO:0000256" key="4">
    <source>
        <dbReference type="SAM" id="MobiDB-lite"/>
    </source>
</evidence>
<dbReference type="GO" id="GO:0046872">
    <property type="term" value="F:metal ion binding"/>
    <property type="evidence" value="ECO:0007669"/>
    <property type="project" value="UniProtKB-KW"/>
</dbReference>
<dbReference type="GO" id="GO:0015689">
    <property type="term" value="P:molybdate ion transport"/>
    <property type="evidence" value="ECO:0007669"/>
    <property type="project" value="InterPro"/>
</dbReference>
<comment type="caution">
    <text evidence="6">The sequence shown here is derived from an EMBL/GenBank/DDBJ whole genome shotgun (WGS) entry which is preliminary data.</text>
</comment>
<keyword evidence="7" id="KW-1185">Reference proteome</keyword>
<dbReference type="NCBIfam" id="TIGR01256">
    <property type="entry name" value="modA"/>
    <property type="match status" value="1"/>
</dbReference>
<feature type="chain" id="PRO_5039651156" evidence="5">
    <location>
        <begin position="29"/>
        <end position="286"/>
    </location>
</feature>
<dbReference type="InterPro" id="IPR005950">
    <property type="entry name" value="ModA"/>
</dbReference>
<feature type="region of interest" description="Disordered" evidence="4">
    <location>
        <begin position="28"/>
        <end position="60"/>
    </location>
</feature>
<organism evidence="6 7">
    <name type="scientific">Spirilliplanes yamanashiensis</name>
    <dbReference type="NCBI Taxonomy" id="42233"/>
    <lineage>
        <taxon>Bacteria</taxon>
        <taxon>Bacillati</taxon>
        <taxon>Actinomycetota</taxon>
        <taxon>Actinomycetes</taxon>
        <taxon>Micromonosporales</taxon>
        <taxon>Micromonosporaceae</taxon>
        <taxon>Spirilliplanes</taxon>
    </lineage>
</organism>
<dbReference type="EMBL" id="BOOY01000016">
    <property type="protein sequence ID" value="GIJ02967.1"/>
    <property type="molecule type" value="Genomic_DNA"/>
</dbReference>
<accession>A0A8J4DID1</accession>
<dbReference type="PANTHER" id="PTHR30632:SF0">
    <property type="entry name" value="SULFATE-BINDING PROTEIN"/>
    <property type="match status" value="1"/>
</dbReference>
<comment type="similarity">
    <text evidence="1">Belongs to the bacterial solute-binding protein ModA family.</text>
</comment>
<dbReference type="GO" id="GO:0030973">
    <property type="term" value="F:molybdate ion binding"/>
    <property type="evidence" value="ECO:0007669"/>
    <property type="project" value="TreeGrafter"/>
</dbReference>
<evidence type="ECO:0000313" key="7">
    <source>
        <dbReference type="Proteomes" id="UP000652013"/>
    </source>
</evidence>
<dbReference type="SUPFAM" id="SSF53850">
    <property type="entry name" value="Periplasmic binding protein-like II"/>
    <property type="match status" value="1"/>
</dbReference>
<dbReference type="Pfam" id="PF13531">
    <property type="entry name" value="SBP_bac_11"/>
    <property type="match status" value="1"/>
</dbReference>
<evidence type="ECO:0000313" key="6">
    <source>
        <dbReference type="EMBL" id="GIJ02967.1"/>
    </source>
</evidence>
<keyword evidence="3 5" id="KW-0732">Signal</keyword>
<dbReference type="Gene3D" id="3.40.190.10">
    <property type="entry name" value="Periplasmic binding protein-like II"/>
    <property type="match status" value="2"/>
</dbReference>
<dbReference type="Proteomes" id="UP000652013">
    <property type="component" value="Unassembled WGS sequence"/>
</dbReference>
<evidence type="ECO:0000256" key="3">
    <source>
        <dbReference type="ARBA" id="ARBA00022729"/>
    </source>
</evidence>